<dbReference type="EMBL" id="CP002175">
    <property type="protein sequence ID" value="ADO77694.1"/>
    <property type="molecule type" value="Genomic_DNA"/>
</dbReference>
<dbReference type="SUPFAM" id="SSF110710">
    <property type="entry name" value="TTHA0583/YokD-like"/>
    <property type="match status" value="1"/>
</dbReference>
<dbReference type="KEGG" id="hpk:Hprae_1567"/>
<dbReference type="OrthoDB" id="9803187at2"/>
<evidence type="ECO:0000256" key="1">
    <source>
        <dbReference type="HAMAP-Rule" id="MF_00800"/>
    </source>
</evidence>
<dbReference type="STRING" id="572479.Hprae_1567"/>
<reference evidence="3" key="1">
    <citation type="submission" date="2010-10" db="EMBL/GenBank/DDBJ databases">
        <title>The complete genome of Halanaerobium praevalens DSM 2228.</title>
        <authorList>
            <consortium name="US DOE Joint Genome Institute (JGI-PGF)"/>
            <person name="Lucas S."/>
            <person name="Copeland A."/>
            <person name="Lapidus A."/>
            <person name="Glavina del Rio T."/>
            <person name="Dalin E."/>
            <person name="Tice H."/>
            <person name="Bruce D."/>
            <person name="Goodwin L."/>
            <person name="Pitluck S."/>
            <person name="Kyrpides N."/>
            <person name="Mavromatis K."/>
            <person name="Ivanova N."/>
            <person name="Ovchinnikova G."/>
            <person name="Chertkov O."/>
            <person name="Detter J.C."/>
            <person name="Han C."/>
            <person name="Larimer F."/>
            <person name="Land M."/>
            <person name="Hauser L."/>
            <person name="Markowitz V."/>
            <person name="Cheng J.-F."/>
            <person name="Hugenholtz P."/>
            <person name="Woyke T."/>
            <person name="Wu D."/>
            <person name="Tindall B."/>
            <person name="Pomrenke H.G."/>
            <person name="Brambilla E."/>
            <person name="Klenk H.-P."/>
            <person name="Eisen J.A."/>
        </authorList>
    </citation>
    <scope>NUCLEOTIDE SEQUENCE [LARGE SCALE GENOMIC DNA]</scope>
    <source>
        <strain evidence="3">ATCC 33744 / DSM 2228 / GSL</strain>
    </source>
</reference>
<keyword evidence="3" id="KW-1185">Reference proteome</keyword>
<evidence type="ECO:0000313" key="3">
    <source>
        <dbReference type="Proteomes" id="UP000006866"/>
    </source>
</evidence>
<dbReference type="AlphaFoldDB" id="E3DP61"/>
<dbReference type="PIRSF" id="PIRSF007510">
    <property type="entry name" value="UCP007510"/>
    <property type="match status" value="1"/>
</dbReference>
<dbReference type="RefSeq" id="WP_014553714.1">
    <property type="nucleotide sequence ID" value="NC_017455.1"/>
</dbReference>
<proteinExistence type="inferred from homology"/>
<organism evidence="2 3">
    <name type="scientific">Halanaerobium praevalens (strain ATCC 33744 / DSM 2228 / GSL)</name>
    <dbReference type="NCBI Taxonomy" id="572479"/>
    <lineage>
        <taxon>Bacteria</taxon>
        <taxon>Bacillati</taxon>
        <taxon>Bacillota</taxon>
        <taxon>Clostridia</taxon>
        <taxon>Halanaerobiales</taxon>
        <taxon>Halanaerobiaceae</taxon>
        <taxon>Halanaerobium</taxon>
    </lineage>
</organism>
<accession>E3DP61</accession>
<protein>
    <recommendedName>
        <fullName evidence="1">UPF0340 protein Hprae_1567</fullName>
    </recommendedName>
</protein>
<gene>
    <name evidence="2" type="ordered locus">Hprae_1567</name>
</gene>
<comment type="similarity">
    <text evidence="1">Belongs to the UPF0340 family.</text>
</comment>
<dbReference type="Pfam" id="PF04260">
    <property type="entry name" value="DUF436"/>
    <property type="match status" value="1"/>
</dbReference>
<dbReference type="InterPro" id="IPR006340">
    <property type="entry name" value="DUF436"/>
</dbReference>
<dbReference type="HOGENOM" id="CLU_106658_0_0_9"/>
<dbReference type="InterPro" id="IPR028345">
    <property type="entry name" value="Antibiotic_NAT-like"/>
</dbReference>
<evidence type="ECO:0000313" key="2">
    <source>
        <dbReference type="EMBL" id="ADO77694.1"/>
    </source>
</evidence>
<dbReference type="NCBIfam" id="TIGR01440">
    <property type="entry name" value="TIGR01440 family protein"/>
    <property type="match status" value="1"/>
</dbReference>
<dbReference type="eggNOG" id="COG4475">
    <property type="taxonomic scope" value="Bacteria"/>
</dbReference>
<reference evidence="2 3" key="2">
    <citation type="journal article" date="2011" name="Stand. Genomic Sci.">
        <title>Complete genome sequence of the extremely halophilic Halanaerobium praevalens type strain (GSL).</title>
        <authorList>
            <person name="Ivanova N."/>
            <person name="Sikorski J."/>
            <person name="Chertkov O."/>
            <person name="Nolan M."/>
            <person name="Lucas S."/>
            <person name="Hammon N."/>
            <person name="Deshpande S."/>
            <person name="Cheng J.F."/>
            <person name="Tapia R."/>
            <person name="Han C."/>
            <person name="Goodwin L."/>
            <person name="Pitluck S."/>
            <person name="Huntemann M."/>
            <person name="Liolios K."/>
            <person name="Pagani I."/>
            <person name="Mavromatis K."/>
            <person name="Ovchinikova G."/>
            <person name="Pati A."/>
            <person name="Chen A."/>
            <person name="Palaniappan K."/>
            <person name="Land M."/>
            <person name="Hauser L."/>
            <person name="Brambilla E.M."/>
            <person name="Kannan K.P."/>
            <person name="Rohde M."/>
            <person name="Tindall B.J."/>
            <person name="Goker M."/>
            <person name="Detter J.C."/>
            <person name="Woyke T."/>
            <person name="Bristow J."/>
            <person name="Eisen J.A."/>
            <person name="Markowitz V."/>
            <person name="Hugenholtz P."/>
            <person name="Kyrpides N.C."/>
            <person name="Klenk H.P."/>
            <person name="Lapidus A."/>
        </authorList>
    </citation>
    <scope>NUCLEOTIDE SEQUENCE [LARGE SCALE GENOMIC DNA]</scope>
    <source>
        <strain evidence="3">ATCC 33744 / DSM 2228 / GSL</strain>
    </source>
</reference>
<dbReference type="Proteomes" id="UP000006866">
    <property type="component" value="Chromosome"/>
</dbReference>
<dbReference type="Gene3D" id="3.40.50.10360">
    <property type="entry name" value="Hypothetical protein TT1679"/>
    <property type="match status" value="1"/>
</dbReference>
<dbReference type="HAMAP" id="MF_00800">
    <property type="entry name" value="UPF0340"/>
    <property type="match status" value="1"/>
</dbReference>
<dbReference type="PATRIC" id="fig|572479.3.peg.1587"/>
<sequence>MQTKKILSDIEKAIRELIKIAKPEEKSIFILGGSTSEIQGEKIGSATDVDLGDQIIKRIKIILAESDLYLAVQGCEHINRSLVIEKELQKEYNFKQVNVVPHRAAGGAFATAAFKEFKDPVTVENMEADLGIDIGDALIGMHLKNIAVPVRLSIKEIGAAHLTAATTRLKLVGGARAKYLKSENSK</sequence>
<name>E3DP61_HALPG</name>